<evidence type="ECO:0000256" key="1">
    <source>
        <dbReference type="SAM" id="MobiDB-lite"/>
    </source>
</evidence>
<protein>
    <submittedName>
        <fullName evidence="2">Uncharacterized protein</fullName>
    </submittedName>
</protein>
<dbReference type="Proteomes" id="UP001266305">
    <property type="component" value="Unassembled WGS sequence"/>
</dbReference>
<accession>A0ABQ9UIF8</accession>
<proteinExistence type="predicted"/>
<keyword evidence="3" id="KW-1185">Reference proteome</keyword>
<evidence type="ECO:0000313" key="3">
    <source>
        <dbReference type="Proteomes" id="UP001266305"/>
    </source>
</evidence>
<dbReference type="EMBL" id="JASSZA010000012">
    <property type="protein sequence ID" value="KAK2096067.1"/>
    <property type="molecule type" value="Genomic_DNA"/>
</dbReference>
<comment type="caution">
    <text evidence="2">The sequence shown here is derived from an EMBL/GenBank/DDBJ whole genome shotgun (WGS) entry which is preliminary data.</text>
</comment>
<reference evidence="2 3" key="1">
    <citation type="submission" date="2023-05" db="EMBL/GenBank/DDBJ databases">
        <title>B98-5 Cell Line De Novo Hybrid Assembly: An Optical Mapping Approach.</title>
        <authorList>
            <person name="Kananen K."/>
            <person name="Auerbach J.A."/>
            <person name="Kautto E."/>
            <person name="Blachly J.S."/>
        </authorList>
    </citation>
    <scope>NUCLEOTIDE SEQUENCE [LARGE SCALE GENOMIC DNA]</scope>
    <source>
        <strain evidence="2">B95-8</strain>
        <tissue evidence="2">Cell line</tissue>
    </source>
</reference>
<evidence type="ECO:0000313" key="2">
    <source>
        <dbReference type="EMBL" id="KAK2096067.1"/>
    </source>
</evidence>
<gene>
    <name evidence="2" type="ORF">P7K49_025101</name>
</gene>
<organism evidence="2 3">
    <name type="scientific">Saguinus oedipus</name>
    <name type="common">Cotton-top tamarin</name>
    <name type="synonym">Oedipomidas oedipus</name>
    <dbReference type="NCBI Taxonomy" id="9490"/>
    <lineage>
        <taxon>Eukaryota</taxon>
        <taxon>Metazoa</taxon>
        <taxon>Chordata</taxon>
        <taxon>Craniata</taxon>
        <taxon>Vertebrata</taxon>
        <taxon>Euteleostomi</taxon>
        <taxon>Mammalia</taxon>
        <taxon>Eutheria</taxon>
        <taxon>Euarchontoglires</taxon>
        <taxon>Primates</taxon>
        <taxon>Haplorrhini</taxon>
        <taxon>Platyrrhini</taxon>
        <taxon>Cebidae</taxon>
        <taxon>Callitrichinae</taxon>
        <taxon>Saguinus</taxon>
    </lineage>
</organism>
<name>A0ABQ9UIF8_SAGOE</name>
<feature type="region of interest" description="Disordered" evidence="1">
    <location>
        <begin position="103"/>
        <end position="150"/>
    </location>
</feature>
<sequence>MSPAAPRAAAAPAVVCRLPGSPRATTVQVRTHRLCEAHSEDQVEELDGIHKEAAKGNIAEVEHFLALSSKNLNAPDYQQRKLGLSPGRLRLQKPNNFFRVVTSQTPTLAPELGQLPVTPSPPPHHRPSPKSPIQPKSRIQLLVRDPKTEI</sequence>